<evidence type="ECO:0000256" key="1">
    <source>
        <dbReference type="SAM" id="MobiDB-lite"/>
    </source>
</evidence>
<protein>
    <recommendedName>
        <fullName evidence="6">BAR domain-containing protein</fullName>
    </recommendedName>
</protein>
<evidence type="ECO:0008006" key="6">
    <source>
        <dbReference type="Google" id="ProtNLM"/>
    </source>
</evidence>
<dbReference type="EMBL" id="QXFU01001966">
    <property type="protein sequence ID" value="KAE8992527.1"/>
    <property type="molecule type" value="Genomic_DNA"/>
</dbReference>
<proteinExistence type="predicted"/>
<gene>
    <name evidence="2" type="ORF">PR002_g20514</name>
    <name evidence="3" type="ORF">PR003_g21118</name>
</gene>
<dbReference type="SUPFAM" id="SSF103657">
    <property type="entry name" value="BAR/IMD domain-like"/>
    <property type="match status" value="1"/>
</dbReference>
<name>A0A6A4DGS8_9STRA</name>
<evidence type="ECO:0000313" key="4">
    <source>
        <dbReference type="Proteomes" id="UP000434957"/>
    </source>
</evidence>
<sequence length="302" mass="33894">MMSSSELRRRTNRANNQADSEGFQDDGSDSCPVLGDDEILSSNRGPQRIRDVRLIDNGVFTTNKSLAQRIRGRKNRFIQRVLVACHLAEPSRDVTFTQAQHSTKAAIDQLTAIRDGLFAHSQSIVSKLGEELLLGSRVLIAVVVTKADLSMAICSFTSNSARLHDDSLADIAAEGYKIRDCSIIFSDQVEKVILVQIDRRLAEFERVQSLIEERAKLVFDVDYAKRTLAVELQKGNADRIAERKHALQCAQRDCERATRFITDHLKSVHPAQDDDMIALFQEYALLVAQFFKRGADFVRAEA</sequence>
<dbReference type="Proteomes" id="UP000435112">
    <property type="component" value="Unassembled WGS sequence"/>
</dbReference>
<comment type="caution">
    <text evidence="3">The sequence shown here is derived from an EMBL/GenBank/DDBJ whole genome shotgun (WGS) entry which is preliminary data.</text>
</comment>
<dbReference type="InterPro" id="IPR027267">
    <property type="entry name" value="AH/BAR_dom_sf"/>
</dbReference>
<evidence type="ECO:0000313" key="3">
    <source>
        <dbReference type="EMBL" id="KAE9306936.1"/>
    </source>
</evidence>
<evidence type="ECO:0000313" key="2">
    <source>
        <dbReference type="EMBL" id="KAE8992527.1"/>
    </source>
</evidence>
<dbReference type="Gene3D" id="1.20.1270.60">
    <property type="entry name" value="Arfaptin homology (AH) domain/BAR domain"/>
    <property type="match status" value="1"/>
</dbReference>
<accession>A0A6A4DGS8</accession>
<dbReference type="EMBL" id="QXFT01001949">
    <property type="protein sequence ID" value="KAE9306936.1"/>
    <property type="molecule type" value="Genomic_DNA"/>
</dbReference>
<dbReference type="AlphaFoldDB" id="A0A6A4DGS8"/>
<evidence type="ECO:0000313" key="5">
    <source>
        <dbReference type="Proteomes" id="UP000435112"/>
    </source>
</evidence>
<dbReference type="OrthoDB" id="112290at2759"/>
<keyword evidence="4" id="KW-1185">Reference proteome</keyword>
<dbReference type="Proteomes" id="UP000434957">
    <property type="component" value="Unassembled WGS sequence"/>
</dbReference>
<organism evidence="3 4">
    <name type="scientific">Phytophthora rubi</name>
    <dbReference type="NCBI Taxonomy" id="129364"/>
    <lineage>
        <taxon>Eukaryota</taxon>
        <taxon>Sar</taxon>
        <taxon>Stramenopiles</taxon>
        <taxon>Oomycota</taxon>
        <taxon>Peronosporomycetes</taxon>
        <taxon>Peronosporales</taxon>
        <taxon>Peronosporaceae</taxon>
        <taxon>Phytophthora</taxon>
    </lineage>
</organism>
<reference evidence="3 4" key="1">
    <citation type="submission" date="2018-08" db="EMBL/GenBank/DDBJ databases">
        <title>Genomic investigation of the strawberry pathogen Phytophthora fragariae indicates pathogenicity is determined by transcriptional variation in three key races.</title>
        <authorList>
            <person name="Adams T.M."/>
            <person name="Armitage A.D."/>
            <person name="Sobczyk M.K."/>
            <person name="Bates H.J."/>
            <person name="Dunwell J.M."/>
            <person name="Nellist C.F."/>
            <person name="Harrison R.J."/>
        </authorList>
    </citation>
    <scope>NUCLEOTIDE SEQUENCE [LARGE SCALE GENOMIC DNA]</scope>
    <source>
        <strain evidence="2 5">SCRP324</strain>
        <strain evidence="3 4">SCRP333</strain>
    </source>
</reference>
<feature type="region of interest" description="Disordered" evidence="1">
    <location>
        <begin position="1"/>
        <end position="42"/>
    </location>
</feature>